<name>A0A0S4M284_9BURK</name>
<organism evidence="14 15">
    <name type="scientific">Candidatus Ichthyocystis hellenicum</name>
    <dbReference type="NCBI Taxonomy" id="1561003"/>
    <lineage>
        <taxon>Bacteria</taxon>
        <taxon>Pseudomonadati</taxon>
        <taxon>Pseudomonadota</taxon>
        <taxon>Betaproteobacteria</taxon>
        <taxon>Burkholderiales</taxon>
        <taxon>Candidatus Ichthyocystis</taxon>
    </lineage>
</organism>
<dbReference type="GO" id="GO:0009306">
    <property type="term" value="P:protein secretion"/>
    <property type="evidence" value="ECO:0007669"/>
    <property type="project" value="InterPro"/>
</dbReference>
<dbReference type="Pfam" id="PF11741">
    <property type="entry name" value="AMIN"/>
    <property type="match status" value="1"/>
</dbReference>
<dbReference type="AlphaFoldDB" id="A0A0S4M284"/>
<dbReference type="EMBL" id="LN906597">
    <property type="protein sequence ID" value="CUT17344.1"/>
    <property type="molecule type" value="Genomic_DNA"/>
</dbReference>
<keyword evidence="6" id="KW-0653">Protein transport</keyword>
<dbReference type="InterPro" id="IPR038591">
    <property type="entry name" value="NolW-like_sf"/>
</dbReference>
<reference evidence="15" key="1">
    <citation type="submission" date="2015-11" db="EMBL/GenBank/DDBJ databases">
        <authorList>
            <person name="Seth-Smith H.M.B."/>
        </authorList>
    </citation>
    <scope>NUCLEOTIDE SEQUENCE [LARGE SCALE GENOMIC DNA]</scope>
    <source>
        <strain evidence="15">2013Ark11</strain>
    </source>
</reference>
<dbReference type="InterPro" id="IPR001775">
    <property type="entry name" value="GspD/PilQ"/>
</dbReference>
<evidence type="ECO:0000256" key="3">
    <source>
        <dbReference type="ARBA" id="ARBA00014124"/>
    </source>
</evidence>
<dbReference type="OrthoDB" id="9775455at2"/>
<keyword evidence="7" id="KW-0472">Membrane</keyword>
<comment type="subunit">
    <text evidence="11">Homododecamer. Tetramer of trimer.</text>
</comment>
<dbReference type="Gene3D" id="2.60.40.3500">
    <property type="match status" value="1"/>
</dbReference>
<evidence type="ECO:0000259" key="13">
    <source>
        <dbReference type="SMART" id="SM00965"/>
    </source>
</evidence>
<dbReference type="SMART" id="SM00965">
    <property type="entry name" value="STN"/>
    <property type="match status" value="1"/>
</dbReference>
<keyword evidence="4 12" id="KW-0813">Transport</keyword>
<dbReference type="PANTHER" id="PTHR30604:SF1">
    <property type="entry name" value="DNA UTILIZATION PROTEIN HOFQ"/>
    <property type="match status" value="1"/>
</dbReference>
<evidence type="ECO:0000256" key="9">
    <source>
        <dbReference type="ARBA" id="ARBA00023287"/>
    </source>
</evidence>
<dbReference type="InterPro" id="IPR021731">
    <property type="entry name" value="AMIN_dom"/>
</dbReference>
<evidence type="ECO:0000256" key="5">
    <source>
        <dbReference type="ARBA" id="ARBA00022729"/>
    </source>
</evidence>
<dbReference type="GO" id="GO:0030420">
    <property type="term" value="P:establishment of competence for transformation"/>
    <property type="evidence" value="ECO:0007669"/>
    <property type="project" value="UniProtKB-KW"/>
</dbReference>
<dbReference type="InterPro" id="IPR051808">
    <property type="entry name" value="Type_IV_pilus_biogenesis"/>
</dbReference>
<comment type="similarity">
    <text evidence="2">Belongs to the bacterial secretin family. PilQ subfamily.</text>
</comment>
<dbReference type="STRING" id="1561003.Ark11_0499"/>
<dbReference type="PRINTS" id="PR00811">
    <property type="entry name" value="BCTERIALGSPD"/>
</dbReference>
<dbReference type="InterPro" id="IPR004846">
    <property type="entry name" value="T2SS/T3SS_dom"/>
</dbReference>
<evidence type="ECO:0000313" key="14">
    <source>
        <dbReference type="EMBL" id="CUT17344.1"/>
    </source>
</evidence>
<protein>
    <recommendedName>
        <fullName evidence="3">Type IV pilus biogenesis and competence protein PilQ</fullName>
    </recommendedName>
</protein>
<keyword evidence="8" id="KW-0998">Cell outer membrane</keyword>
<dbReference type="Pfam" id="PF07660">
    <property type="entry name" value="STN"/>
    <property type="match status" value="1"/>
</dbReference>
<evidence type="ECO:0000256" key="4">
    <source>
        <dbReference type="ARBA" id="ARBA00022448"/>
    </source>
</evidence>
<keyword evidence="15" id="KW-1185">Reference proteome</keyword>
<evidence type="ECO:0000313" key="15">
    <source>
        <dbReference type="Proteomes" id="UP000198651"/>
    </source>
</evidence>
<evidence type="ECO:0000256" key="10">
    <source>
        <dbReference type="ARBA" id="ARBA00024678"/>
    </source>
</evidence>
<feature type="domain" description="Secretin/TonB short N-terminal" evidence="13">
    <location>
        <begin position="314"/>
        <end position="362"/>
    </location>
</feature>
<evidence type="ECO:0000256" key="7">
    <source>
        <dbReference type="ARBA" id="ARBA00023136"/>
    </source>
</evidence>
<dbReference type="Pfam" id="PF03958">
    <property type="entry name" value="Secretin_N"/>
    <property type="match status" value="1"/>
</dbReference>
<dbReference type="PANTHER" id="PTHR30604">
    <property type="entry name" value="PROTEIN TRANSPORT PROTEIN HOFQ"/>
    <property type="match status" value="1"/>
</dbReference>
<evidence type="ECO:0000256" key="2">
    <source>
        <dbReference type="ARBA" id="ARBA00006304"/>
    </source>
</evidence>
<dbReference type="InterPro" id="IPR005644">
    <property type="entry name" value="NolW-like"/>
</dbReference>
<proteinExistence type="inferred from homology"/>
<gene>
    <name evidence="14" type="ORF">Ark11_0499</name>
</gene>
<dbReference type="Gene3D" id="3.30.1370.130">
    <property type="match status" value="1"/>
</dbReference>
<evidence type="ECO:0000256" key="12">
    <source>
        <dbReference type="RuleBase" id="RU004004"/>
    </source>
</evidence>
<sequence length="705" mass="77389">MMNFCRDAEKIAGFVRAIIMSVFLFATGSVLAGTSSNGLVSINTIKEGNNYAVKIMLSGDLSIRKKPSVFSVVSPAKIVIDLPDVTTSRPTYVVPIGVGDFDKVYVAQLSNKTRLVFSLKTFHSYDLQQEGDHLILSLTDDFPAKPIQNSRDSDRETTINSQYHDEKQRSLTKVDFKKGEKGSGMIVLNTNVRHSFIRADRVANGVLVYLPDLVPYDSIVKSYDVSDFSTPVQKFSIVRKDRGSLIRIYSSGVFEDRTFESQGKIVIELKKASSSEGSYGGLSKRVFVGKRLSLHFQNTTIRGALQAIADFTGLNILVTDGVKGSLTLRLNDVPWDQALNIILESGNLGMRKNGSVIVIGTSKELIESEKQYLQSEKQMNELAQTRSVVFHLNYQKANDVEKMLGSKNKILSERGSAIVDDRTNQIFIRDVPDKIKEVRDFIKAVDVPVSQVMIEARIVEADSTFNRSLGVRLGTVGNNQNSTWGADLLQNASLRSNPADIVNVGSKSLNINLPATSTSPGRFAWTIFNADGTSLLNLEISALEADGEGKTLANPRVVTSDKQQAIIEQGTEIPYTTVQGSGTNVTLSTEFKKVNLSLSVTPQITPNNHVILDVEVTKDSVGVFSTTAGPAINTKHVKTQVLVENGGTLVIGGIYEDTRNSDHTKVPLLGDIPVIGNLFRSKTKVRNRSELMVFITPRVLYEKRA</sequence>
<dbReference type="Proteomes" id="UP000198651">
    <property type="component" value="Chromosome I"/>
</dbReference>
<dbReference type="RefSeq" id="WP_092342190.1">
    <property type="nucleotide sequence ID" value="NZ_FLSL01000099.1"/>
</dbReference>
<keyword evidence="5" id="KW-0732">Signal</keyword>
<dbReference type="NCBIfam" id="TIGR02515">
    <property type="entry name" value="IV_pilus_PilQ"/>
    <property type="match status" value="1"/>
</dbReference>
<dbReference type="Gene3D" id="2.60.40.3470">
    <property type="match status" value="1"/>
</dbReference>
<dbReference type="Gene3D" id="3.30.1370.120">
    <property type="match status" value="1"/>
</dbReference>
<dbReference type="PROSITE" id="PS00875">
    <property type="entry name" value="T2SP_D"/>
    <property type="match status" value="1"/>
</dbReference>
<comment type="subcellular location">
    <subcellularLocation>
        <location evidence="1 12">Cell outer membrane</location>
    </subcellularLocation>
</comment>
<dbReference type="PATRIC" id="fig|1561003.3.peg.512"/>
<evidence type="ECO:0000256" key="6">
    <source>
        <dbReference type="ARBA" id="ARBA00022927"/>
    </source>
</evidence>
<accession>A0A0S4M284</accession>
<keyword evidence="9" id="KW-0178">Competence</keyword>
<evidence type="ECO:0000256" key="11">
    <source>
        <dbReference type="ARBA" id="ARBA00025897"/>
    </source>
</evidence>
<comment type="function">
    <text evidence="10">Required for type IV pilus biogenesis and competence. Could function as a pore for exit of the pilus but also as a channel for entry of heme and antimicrobial agents and uptake of transforming DNA.</text>
</comment>
<dbReference type="GO" id="GO:0009279">
    <property type="term" value="C:cell outer membrane"/>
    <property type="evidence" value="ECO:0007669"/>
    <property type="project" value="UniProtKB-SubCell"/>
</dbReference>
<evidence type="ECO:0000256" key="1">
    <source>
        <dbReference type="ARBA" id="ARBA00004442"/>
    </source>
</evidence>
<dbReference type="InterPro" id="IPR011662">
    <property type="entry name" value="Secretin/TonB_short_N"/>
</dbReference>
<dbReference type="Pfam" id="PF00263">
    <property type="entry name" value="Secretin"/>
    <property type="match status" value="1"/>
</dbReference>
<dbReference type="InterPro" id="IPR013355">
    <property type="entry name" value="Pilus_4_PilQ"/>
</dbReference>
<dbReference type="InterPro" id="IPR004845">
    <property type="entry name" value="T2SS_GspD_CS"/>
</dbReference>
<evidence type="ECO:0000256" key="8">
    <source>
        <dbReference type="ARBA" id="ARBA00023237"/>
    </source>
</evidence>